<organism evidence="2 3">
    <name type="scientific">Burkholderia plantarii</name>
    <dbReference type="NCBI Taxonomy" id="41899"/>
    <lineage>
        <taxon>Bacteria</taxon>
        <taxon>Pseudomonadati</taxon>
        <taxon>Pseudomonadota</taxon>
        <taxon>Betaproteobacteria</taxon>
        <taxon>Burkholderiales</taxon>
        <taxon>Burkholderiaceae</taxon>
        <taxon>Burkholderia</taxon>
    </lineage>
</organism>
<dbReference type="HOGENOM" id="CLU_2407584_0_0_4"/>
<dbReference type="AlphaFoldDB" id="A0A0B6RXI0"/>
<feature type="domain" description="7(1) septoil knot" evidence="1">
    <location>
        <begin position="1"/>
        <end position="81"/>
    </location>
</feature>
<proteinExistence type="predicted"/>
<sequence>MARIYQTNNMGEAHFRVNLSDRGTADLLVHRVGSWGLAHGDARWFITRDKQEADVWLYFTSLGMAQLKVCFVDSYGEAGWQHAHPLQGRFRR</sequence>
<accession>A0A0B6RXI0</accession>
<keyword evidence="3" id="KW-1185">Reference proteome</keyword>
<name>A0A0B6RXI0_BURPL</name>
<dbReference type="KEGG" id="bpla:bpln_2g20440"/>
<reference evidence="2 3" key="2">
    <citation type="journal article" date="2016" name="Appl. Microbiol. Biotechnol.">
        <title>Mutations improving production and secretion of extracellular lipase by Burkholderia glumae PG1.</title>
        <authorList>
            <person name="Knapp A."/>
            <person name="Voget S."/>
            <person name="Gao R."/>
            <person name="Zaburannyi N."/>
            <person name="Krysciak D."/>
            <person name="Breuer M."/>
            <person name="Hauer B."/>
            <person name="Streit W.R."/>
            <person name="Muller R."/>
            <person name="Daniel R."/>
            <person name="Jaeger K.E."/>
        </authorList>
    </citation>
    <scope>NUCLEOTIDE SEQUENCE [LARGE SCALE GENOMIC DNA]</scope>
    <source>
        <strain evidence="2 3">PG1</strain>
    </source>
</reference>
<dbReference type="KEGG" id="bgp:BGL_2c20180"/>
<protein>
    <recommendedName>
        <fullName evidence="1">7(1) septoil knot domain-containing protein</fullName>
    </recommendedName>
</protein>
<evidence type="ECO:0000313" key="2">
    <source>
        <dbReference type="EMBL" id="AJK50082.1"/>
    </source>
</evidence>
<evidence type="ECO:0000313" key="3">
    <source>
        <dbReference type="Proteomes" id="UP000031838"/>
    </source>
</evidence>
<dbReference type="EMBL" id="CP002581">
    <property type="protein sequence ID" value="AJK50082.1"/>
    <property type="molecule type" value="Genomic_DNA"/>
</dbReference>
<dbReference type="InterPro" id="IPR046148">
    <property type="entry name" value="Septknot"/>
</dbReference>
<gene>
    <name evidence="2" type="ORF">BGL_2c20180</name>
</gene>
<reference evidence="3" key="1">
    <citation type="submission" date="2011-03" db="EMBL/GenBank/DDBJ databases">
        <authorList>
            <person name="Voget S."/>
            <person name="Streit W.R."/>
            <person name="Jaeger K.E."/>
            <person name="Daniel R."/>
        </authorList>
    </citation>
    <scope>NUCLEOTIDE SEQUENCE [LARGE SCALE GENOMIC DNA]</scope>
    <source>
        <strain evidence="3">PG1</strain>
    </source>
</reference>
<dbReference type="Pfam" id="PF19647">
    <property type="entry name" value="Septknot"/>
    <property type="match status" value="1"/>
</dbReference>
<dbReference type="RefSeq" id="WP_042628398.1">
    <property type="nucleotide sequence ID" value="NZ_BSTO01000016.1"/>
</dbReference>
<evidence type="ECO:0000259" key="1">
    <source>
        <dbReference type="Pfam" id="PF19647"/>
    </source>
</evidence>
<dbReference type="OrthoDB" id="5954015at2"/>
<dbReference type="Proteomes" id="UP000031838">
    <property type="component" value="Chromosome 2"/>
</dbReference>